<proteinExistence type="predicted"/>
<gene>
    <name evidence="1" type="ORF">HPB50_011820</name>
</gene>
<comment type="caution">
    <text evidence="1">The sequence shown here is derived from an EMBL/GenBank/DDBJ whole genome shotgun (WGS) entry which is preliminary data.</text>
</comment>
<accession>A0ACB7RU36</accession>
<organism evidence="1 2">
    <name type="scientific">Hyalomma asiaticum</name>
    <name type="common">Tick</name>
    <dbReference type="NCBI Taxonomy" id="266040"/>
    <lineage>
        <taxon>Eukaryota</taxon>
        <taxon>Metazoa</taxon>
        <taxon>Ecdysozoa</taxon>
        <taxon>Arthropoda</taxon>
        <taxon>Chelicerata</taxon>
        <taxon>Arachnida</taxon>
        <taxon>Acari</taxon>
        <taxon>Parasitiformes</taxon>
        <taxon>Ixodida</taxon>
        <taxon>Ixodoidea</taxon>
        <taxon>Ixodidae</taxon>
        <taxon>Hyalomminae</taxon>
        <taxon>Hyalomma</taxon>
    </lineage>
</organism>
<reference evidence="1" key="1">
    <citation type="submission" date="2020-05" db="EMBL/GenBank/DDBJ databases">
        <title>Large-scale comparative analyses of tick genomes elucidate their genetic diversity and vector capacities.</title>
        <authorList>
            <person name="Jia N."/>
            <person name="Wang J."/>
            <person name="Shi W."/>
            <person name="Du L."/>
            <person name="Sun Y."/>
            <person name="Zhan W."/>
            <person name="Jiang J."/>
            <person name="Wang Q."/>
            <person name="Zhang B."/>
            <person name="Ji P."/>
            <person name="Sakyi L.B."/>
            <person name="Cui X."/>
            <person name="Yuan T."/>
            <person name="Jiang B."/>
            <person name="Yang W."/>
            <person name="Lam T.T.-Y."/>
            <person name="Chang Q."/>
            <person name="Ding S."/>
            <person name="Wang X."/>
            <person name="Zhu J."/>
            <person name="Ruan X."/>
            <person name="Zhao L."/>
            <person name="Wei J."/>
            <person name="Que T."/>
            <person name="Du C."/>
            <person name="Cheng J."/>
            <person name="Dai P."/>
            <person name="Han X."/>
            <person name="Huang E."/>
            <person name="Gao Y."/>
            <person name="Liu J."/>
            <person name="Shao H."/>
            <person name="Ye R."/>
            <person name="Li L."/>
            <person name="Wei W."/>
            <person name="Wang X."/>
            <person name="Wang C."/>
            <person name="Yang T."/>
            <person name="Huo Q."/>
            <person name="Li W."/>
            <person name="Guo W."/>
            <person name="Chen H."/>
            <person name="Zhou L."/>
            <person name="Ni X."/>
            <person name="Tian J."/>
            <person name="Zhou Y."/>
            <person name="Sheng Y."/>
            <person name="Liu T."/>
            <person name="Pan Y."/>
            <person name="Xia L."/>
            <person name="Li J."/>
            <person name="Zhao F."/>
            <person name="Cao W."/>
        </authorList>
    </citation>
    <scope>NUCLEOTIDE SEQUENCE</scope>
    <source>
        <strain evidence="1">Hyas-2018</strain>
    </source>
</reference>
<dbReference type="Proteomes" id="UP000821845">
    <property type="component" value="Chromosome 7"/>
</dbReference>
<keyword evidence="2" id="KW-1185">Reference proteome</keyword>
<name>A0ACB7RU36_HYAAI</name>
<evidence type="ECO:0000313" key="1">
    <source>
        <dbReference type="EMBL" id="KAH6925905.1"/>
    </source>
</evidence>
<protein>
    <submittedName>
        <fullName evidence="1">Uncharacterized protein</fullName>
    </submittedName>
</protein>
<sequence length="71" mass="7850">MSVARCSVSSMWPSEPDVIQRATSSEYRVCLRPSFSCGLPIGVATKRFTPPSLFTPTPLRCPSFHISECWG</sequence>
<evidence type="ECO:0000313" key="2">
    <source>
        <dbReference type="Proteomes" id="UP000821845"/>
    </source>
</evidence>
<dbReference type="EMBL" id="CM023487">
    <property type="protein sequence ID" value="KAH6925905.1"/>
    <property type="molecule type" value="Genomic_DNA"/>
</dbReference>